<evidence type="ECO:0000313" key="2">
    <source>
        <dbReference type="Proteomes" id="UP000076969"/>
    </source>
</evidence>
<dbReference type="AlphaFoldDB" id="A0A172WIN8"/>
<sequence>MKNRITKEFRSVVFANAGVLKPETFEKLEFYIPIIVELKDGGNKAEILKHVHPRFVGLE</sequence>
<reference evidence="2" key="1">
    <citation type="journal article" date="2016" name="Syst. Appl. Microbiol.">
        <title>Thermococcus piezophilus sp. nov., a novel hyperthermophilic and piezophilic archaeon with a broad pressure range for growth, isolated from a deepest hydrothermal vent at the Mid-Cayman Rise.</title>
        <authorList>
            <person name="Dalmasso C."/>
            <person name="Oger P."/>
            <person name="Selva G."/>
            <person name="Courtine D."/>
            <person name="L'Haridon S."/>
            <person name="Garlaschelli A."/>
            <person name="Roussel E."/>
            <person name="Miyazaki J."/>
            <person name="Reveillaud J."/>
            <person name="Jebbar M."/>
            <person name="Takai K."/>
            <person name="Maignien L."/>
            <person name="Alain K."/>
        </authorList>
    </citation>
    <scope>NUCLEOTIDE SEQUENCE [LARGE SCALE GENOMIC DNA]</scope>
    <source>
        <strain evidence="2">CDGS</strain>
    </source>
</reference>
<gene>
    <name evidence="1" type="ORF">A7C91_08175</name>
</gene>
<dbReference type="GeneID" id="28496163"/>
<dbReference type="Proteomes" id="UP000076969">
    <property type="component" value="Chromosome"/>
</dbReference>
<evidence type="ECO:0000313" key="1">
    <source>
        <dbReference type="EMBL" id="ANF23145.1"/>
    </source>
</evidence>
<proteinExistence type="predicted"/>
<accession>A0A172WIN8</accession>
<dbReference type="OrthoDB" id="99373at2157"/>
<name>A0A172WIN8_9EURY</name>
<dbReference type="RefSeq" id="WP_068666516.1">
    <property type="nucleotide sequence ID" value="NZ_CP015520.1"/>
</dbReference>
<dbReference type="EMBL" id="CP015520">
    <property type="protein sequence ID" value="ANF23145.1"/>
    <property type="molecule type" value="Genomic_DNA"/>
</dbReference>
<dbReference type="KEGG" id="tpie:A7C91_08175"/>
<protein>
    <submittedName>
        <fullName evidence="1">Uncharacterized protein</fullName>
    </submittedName>
</protein>
<organism evidence="1 2">
    <name type="scientific">Thermococcus piezophilus</name>
    <dbReference type="NCBI Taxonomy" id="1712654"/>
    <lineage>
        <taxon>Archaea</taxon>
        <taxon>Methanobacteriati</taxon>
        <taxon>Methanobacteriota</taxon>
        <taxon>Thermococci</taxon>
        <taxon>Thermococcales</taxon>
        <taxon>Thermococcaceae</taxon>
        <taxon>Thermococcus</taxon>
    </lineage>
</organism>
<keyword evidence="2" id="KW-1185">Reference proteome</keyword>